<keyword evidence="2" id="KW-0963">Cytoplasm</keyword>
<dbReference type="InterPro" id="IPR007581">
    <property type="entry name" value="Endonuclease-V"/>
</dbReference>
<protein>
    <submittedName>
        <fullName evidence="6">Endonuclease V (EC)</fullName>
        <ecNumber evidence="6">3.1.21.7</ecNumber>
    </submittedName>
</protein>
<keyword evidence="4 6" id="KW-0255">Endonuclease</keyword>
<accession>A0A6S6RYK5</accession>
<comment type="subcellular location">
    <subcellularLocation>
        <location evidence="1">Cytoplasm</location>
    </subcellularLocation>
</comment>
<organism evidence="6">
    <name type="scientific">uncultured Aureispira sp</name>
    <dbReference type="NCBI Taxonomy" id="1331704"/>
    <lineage>
        <taxon>Bacteria</taxon>
        <taxon>Pseudomonadati</taxon>
        <taxon>Bacteroidota</taxon>
        <taxon>Saprospiria</taxon>
        <taxon>Saprospirales</taxon>
        <taxon>Saprospiraceae</taxon>
        <taxon>Aureispira</taxon>
        <taxon>environmental samples</taxon>
    </lineage>
</organism>
<keyword evidence="5 6" id="KW-0378">Hydrolase</keyword>
<dbReference type="EMBL" id="CACVAQ010000053">
    <property type="protein sequence ID" value="CAA6800459.1"/>
    <property type="molecule type" value="Genomic_DNA"/>
</dbReference>
<dbReference type="GO" id="GO:0006281">
    <property type="term" value="P:DNA repair"/>
    <property type="evidence" value="ECO:0007669"/>
    <property type="project" value="InterPro"/>
</dbReference>
<dbReference type="CDD" id="cd06559">
    <property type="entry name" value="Endonuclease_V"/>
    <property type="match status" value="1"/>
</dbReference>
<evidence type="ECO:0000313" key="6">
    <source>
        <dbReference type="EMBL" id="CAA6800459.1"/>
    </source>
</evidence>
<evidence type="ECO:0000256" key="3">
    <source>
        <dbReference type="ARBA" id="ARBA00022722"/>
    </source>
</evidence>
<evidence type="ECO:0000256" key="5">
    <source>
        <dbReference type="ARBA" id="ARBA00022801"/>
    </source>
</evidence>
<dbReference type="GO" id="GO:0016891">
    <property type="term" value="F:RNA endonuclease activity producing 5'-phosphomonoesters, hydrolytic mechanism"/>
    <property type="evidence" value="ECO:0007669"/>
    <property type="project" value="TreeGrafter"/>
</dbReference>
<gene>
    <name evidence="6" type="ORF">HELGO_WM30306</name>
</gene>
<sequence length="232" mass="26140">MDSDSDLDLDFLRDEQKWLAQQVILTEELRPFQPKEVLFGVDIQYVGEEAFCAISAYQFNGKHLDTFVLKTQTGMEYRSGFFCFREGPPVLRTIRKILAHQNLIPQLIIIDGHGIAHPRKLGIASWIGVKTNIPTIGVAKRPLLKYDGILAMERGATLPIFREGKEVGSVLRTQADIKPVYVSPGYKMSLSQSNKIILDLSPKYRISNPIRIADQMARAFAKGERLPNVTVL</sequence>
<dbReference type="PANTHER" id="PTHR28511">
    <property type="entry name" value="ENDONUCLEASE V"/>
    <property type="match status" value="1"/>
</dbReference>
<evidence type="ECO:0000256" key="4">
    <source>
        <dbReference type="ARBA" id="ARBA00022759"/>
    </source>
</evidence>
<dbReference type="PANTHER" id="PTHR28511:SF1">
    <property type="entry name" value="ENDONUCLEASE V"/>
    <property type="match status" value="1"/>
</dbReference>
<keyword evidence="3" id="KW-0540">Nuclease</keyword>
<name>A0A6S6RYK5_9BACT</name>
<reference evidence="6" key="1">
    <citation type="submission" date="2020-01" db="EMBL/GenBank/DDBJ databases">
        <authorList>
            <person name="Meier V. D."/>
            <person name="Meier V D."/>
        </authorList>
    </citation>
    <scope>NUCLEOTIDE SEQUENCE</scope>
    <source>
        <strain evidence="6">HLG_WM_MAG_10</strain>
    </source>
</reference>
<dbReference type="Pfam" id="PF04493">
    <property type="entry name" value="Endonuclease_5"/>
    <property type="match status" value="1"/>
</dbReference>
<dbReference type="AlphaFoldDB" id="A0A6S6RYK5"/>
<evidence type="ECO:0000256" key="2">
    <source>
        <dbReference type="ARBA" id="ARBA00022490"/>
    </source>
</evidence>
<proteinExistence type="predicted"/>
<dbReference type="GO" id="GO:0005737">
    <property type="term" value="C:cytoplasm"/>
    <property type="evidence" value="ECO:0007669"/>
    <property type="project" value="UniProtKB-SubCell"/>
</dbReference>
<evidence type="ECO:0000256" key="1">
    <source>
        <dbReference type="ARBA" id="ARBA00004496"/>
    </source>
</evidence>
<dbReference type="EC" id="3.1.21.7" evidence="6"/>
<dbReference type="GO" id="GO:0003727">
    <property type="term" value="F:single-stranded RNA binding"/>
    <property type="evidence" value="ECO:0007669"/>
    <property type="project" value="TreeGrafter"/>
</dbReference>
<dbReference type="GO" id="GO:0043737">
    <property type="term" value="F:deoxyribonuclease V activity"/>
    <property type="evidence" value="ECO:0007669"/>
    <property type="project" value="UniProtKB-EC"/>
</dbReference>
<dbReference type="Gene3D" id="3.30.2170.10">
    <property type="entry name" value="archaeoglobus fulgidus dsm 4304 superfamily"/>
    <property type="match status" value="1"/>
</dbReference>